<feature type="non-terminal residue" evidence="1">
    <location>
        <position position="1"/>
    </location>
</feature>
<gene>
    <name evidence="1" type="ORF">HaLaN_13976</name>
</gene>
<dbReference type="EMBL" id="BLLF01001136">
    <property type="protein sequence ID" value="GFH17358.1"/>
    <property type="molecule type" value="Genomic_DNA"/>
</dbReference>
<name>A0A699ZEP4_HAELA</name>
<sequence length="144" mass="14295">GSSYARLGLRLGPGLPAGGSNPQDPAALIRSGQPCTGLATAVTDMQAGLMLAAAAAFTRQLVLTMGPGTALVLTRPSCSAWEEFVDAATQALAGLASAPRPFTATQPGDVSALFSRTAAACSALPSWGLSAEQAAAQARVVGVV</sequence>
<keyword evidence="2" id="KW-1185">Reference proteome</keyword>
<evidence type="ECO:0000313" key="2">
    <source>
        <dbReference type="Proteomes" id="UP000485058"/>
    </source>
</evidence>
<organism evidence="1 2">
    <name type="scientific">Haematococcus lacustris</name>
    <name type="common">Green alga</name>
    <name type="synonym">Haematococcus pluvialis</name>
    <dbReference type="NCBI Taxonomy" id="44745"/>
    <lineage>
        <taxon>Eukaryota</taxon>
        <taxon>Viridiplantae</taxon>
        <taxon>Chlorophyta</taxon>
        <taxon>core chlorophytes</taxon>
        <taxon>Chlorophyceae</taxon>
        <taxon>CS clade</taxon>
        <taxon>Chlamydomonadales</taxon>
        <taxon>Haematococcaceae</taxon>
        <taxon>Haematococcus</taxon>
    </lineage>
</organism>
<dbReference type="Proteomes" id="UP000485058">
    <property type="component" value="Unassembled WGS sequence"/>
</dbReference>
<reference evidence="1 2" key="1">
    <citation type="submission" date="2020-02" db="EMBL/GenBank/DDBJ databases">
        <title>Draft genome sequence of Haematococcus lacustris strain NIES-144.</title>
        <authorList>
            <person name="Morimoto D."/>
            <person name="Nakagawa S."/>
            <person name="Yoshida T."/>
            <person name="Sawayama S."/>
        </authorList>
    </citation>
    <scope>NUCLEOTIDE SEQUENCE [LARGE SCALE GENOMIC DNA]</scope>
    <source>
        <strain evidence="1 2">NIES-144</strain>
    </source>
</reference>
<comment type="caution">
    <text evidence="1">The sequence shown here is derived from an EMBL/GenBank/DDBJ whole genome shotgun (WGS) entry which is preliminary data.</text>
</comment>
<accession>A0A699ZEP4</accession>
<evidence type="ECO:0000313" key="1">
    <source>
        <dbReference type="EMBL" id="GFH17358.1"/>
    </source>
</evidence>
<feature type="non-terminal residue" evidence="1">
    <location>
        <position position="144"/>
    </location>
</feature>
<dbReference type="AlphaFoldDB" id="A0A699ZEP4"/>
<proteinExistence type="predicted"/>
<protein>
    <submittedName>
        <fullName evidence="1">Uncharacterized protein</fullName>
    </submittedName>
</protein>